<name>A0ACC0U5C3_9AGAM</name>
<comment type="caution">
    <text evidence="1">The sequence shown here is derived from an EMBL/GenBank/DDBJ whole genome shotgun (WGS) entry which is preliminary data.</text>
</comment>
<protein>
    <submittedName>
        <fullName evidence="1">Uncharacterized protein</fullName>
    </submittedName>
</protein>
<accession>A0ACC0U5C3</accession>
<proteinExistence type="predicted"/>
<dbReference type="Proteomes" id="UP001207468">
    <property type="component" value="Unassembled WGS sequence"/>
</dbReference>
<reference evidence="1" key="1">
    <citation type="submission" date="2021-03" db="EMBL/GenBank/DDBJ databases">
        <title>Evolutionary priming and transition to the ectomycorrhizal habit in an iconic lineage of mushroom-forming fungi: is preadaptation a requirement?</title>
        <authorList>
            <consortium name="DOE Joint Genome Institute"/>
            <person name="Looney B.P."/>
            <person name="Miyauchi S."/>
            <person name="Morin E."/>
            <person name="Drula E."/>
            <person name="Courty P.E."/>
            <person name="Chicoki N."/>
            <person name="Fauchery L."/>
            <person name="Kohler A."/>
            <person name="Kuo A."/>
            <person name="LaButti K."/>
            <person name="Pangilinan J."/>
            <person name="Lipzen A."/>
            <person name="Riley R."/>
            <person name="Andreopoulos W."/>
            <person name="He G."/>
            <person name="Johnson J."/>
            <person name="Barry K.W."/>
            <person name="Grigoriev I.V."/>
            <person name="Nagy L."/>
            <person name="Hibbett D."/>
            <person name="Henrissat B."/>
            <person name="Matheny P.B."/>
            <person name="Labbe J."/>
            <person name="Martin A.F."/>
        </authorList>
    </citation>
    <scope>NUCLEOTIDE SEQUENCE</scope>
    <source>
        <strain evidence="1">BPL698</strain>
    </source>
</reference>
<organism evidence="1 2">
    <name type="scientific">Russula earlei</name>
    <dbReference type="NCBI Taxonomy" id="71964"/>
    <lineage>
        <taxon>Eukaryota</taxon>
        <taxon>Fungi</taxon>
        <taxon>Dikarya</taxon>
        <taxon>Basidiomycota</taxon>
        <taxon>Agaricomycotina</taxon>
        <taxon>Agaricomycetes</taxon>
        <taxon>Russulales</taxon>
        <taxon>Russulaceae</taxon>
        <taxon>Russula</taxon>
    </lineage>
</organism>
<sequence length="436" mass="47168">MGKWTTEYCDDVLGAKIKRLVSGALKRSKLEKLEPSISYETFVQDLDPGDSFTTTLTELLVREMAERRQRQAADRGLISDRTAKGLRTLAAPQRVYRDRTGRGSAARRTLNLSDYLSVPPEEMDLDDDNDSMESIIDHPVTIEGTRMNTDLYDALHRTPYFSLAAPLTPYATLSATRGLGSFARAPPTDGDPHPRRALPSAPALTRQPSIRRIPARSRTVDFTDFTSRRRSSVREGNNITSGIETDTDDPTAPTTISSYLSPSNTTGVPPRRFFPSRRPELPWNPIPESVSNASTVTSSGTGTAATSSMRSSPTPATTQMDARAQRTFLSWLPSTTLLSLPPPPPVDPHSPRVTPRLRRGGVRPPESLLPRPHVTMLRTGSPEPIAGSTPASTSSAIAAAEGNLLTPALGHPSTPVSGVAPAPVNTPRVQSPTPVE</sequence>
<keyword evidence="2" id="KW-1185">Reference proteome</keyword>
<gene>
    <name evidence="1" type="ORF">F5148DRAFT_1286521</name>
</gene>
<evidence type="ECO:0000313" key="1">
    <source>
        <dbReference type="EMBL" id="KAI9462058.1"/>
    </source>
</evidence>
<dbReference type="EMBL" id="JAGFNK010000171">
    <property type="protein sequence ID" value="KAI9462058.1"/>
    <property type="molecule type" value="Genomic_DNA"/>
</dbReference>
<evidence type="ECO:0000313" key="2">
    <source>
        <dbReference type="Proteomes" id="UP001207468"/>
    </source>
</evidence>